<organism evidence="1 2">
    <name type="scientific">Thelephora ganbajun</name>
    <name type="common">Ganba fungus</name>
    <dbReference type="NCBI Taxonomy" id="370292"/>
    <lineage>
        <taxon>Eukaryota</taxon>
        <taxon>Fungi</taxon>
        <taxon>Dikarya</taxon>
        <taxon>Basidiomycota</taxon>
        <taxon>Agaricomycotina</taxon>
        <taxon>Agaricomycetes</taxon>
        <taxon>Thelephorales</taxon>
        <taxon>Thelephoraceae</taxon>
        <taxon>Thelephora</taxon>
    </lineage>
</organism>
<feature type="non-terminal residue" evidence="1">
    <location>
        <position position="1"/>
    </location>
</feature>
<feature type="non-terminal residue" evidence="1">
    <location>
        <position position="133"/>
    </location>
</feature>
<reference evidence="1" key="2">
    <citation type="journal article" date="2020" name="Nat. Commun.">
        <title>Large-scale genome sequencing of mycorrhizal fungi provides insights into the early evolution of symbiotic traits.</title>
        <authorList>
            <person name="Miyauchi S."/>
            <person name="Kiss E."/>
            <person name="Kuo A."/>
            <person name="Drula E."/>
            <person name="Kohler A."/>
            <person name="Sanchez-Garcia M."/>
            <person name="Morin E."/>
            <person name="Andreopoulos B."/>
            <person name="Barry K.W."/>
            <person name="Bonito G."/>
            <person name="Buee M."/>
            <person name="Carver A."/>
            <person name="Chen C."/>
            <person name="Cichocki N."/>
            <person name="Clum A."/>
            <person name="Culley D."/>
            <person name="Crous P.W."/>
            <person name="Fauchery L."/>
            <person name="Girlanda M."/>
            <person name="Hayes R.D."/>
            <person name="Keri Z."/>
            <person name="LaButti K."/>
            <person name="Lipzen A."/>
            <person name="Lombard V."/>
            <person name="Magnuson J."/>
            <person name="Maillard F."/>
            <person name="Murat C."/>
            <person name="Nolan M."/>
            <person name="Ohm R.A."/>
            <person name="Pangilinan J."/>
            <person name="Pereira M.F."/>
            <person name="Perotto S."/>
            <person name="Peter M."/>
            <person name="Pfister S."/>
            <person name="Riley R."/>
            <person name="Sitrit Y."/>
            <person name="Stielow J.B."/>
            <person name="Szollosi G."/>
            <person name="Zifcakova L."/>
            <person name="Stursova M."/>
            <person name="Spatafora J.W."/>
            <person name="Tedersoo L."/>
            <person name="Vaario L.M."/>
            <person name="Yamada A."/>
            <person name="Yan M."/>
            <person name="Wang P."/>
            <person name="Xu J."/>
            <person name="Bruns T."/>
            <person name="Baldrian P."/>
            <person name="Vilgalys R."/>
            <person name="Dunand C."/>
            <person name="Henrissat B."/>
            <person name="Grigoriev I.V."/>
            <person name="Hibbett D."/>
            <person name="Nagy L.G."/>
            <person name="Martin F.M."/>
        </authorList>
    </citation>
    <scope>NUCLEOTIDE SEQUENCE</scope>
    <source>
        <strain evidence="1">P2</strain>
    </source>
</reference>
<sequence>GKGAVSQFDQGTPFSAGYEWFNTTDNLIIPDLTITELKLYSGRNWILTDLVCSSSVFRQAISAVSMTSDNCHELNTNCYAVYGFEHQPGFMQDNVYITWIHDNKSVWTMNTAGTIADNRVNIGPRQVPQEPMV</sequence>
<comment type="caution">
    <text evidence="1">The sequence shown here is derived from an EMBL/GenBank/DDBJ whole genome shotgun (WGS) entry which is preliminary data.</text>
</comment>
<evidence type="ECO:0000313" key="2">
    <source>
        <dbReference type="Proteomes" id="UP000886501"/>
    </source>
</evidence>
<proteinExistence type="predicted"/>
<protein>
    <submittedName>
        <fullName evidence="1">Uncharacterized protein</fullName>
    </submittedName>
</protein>
<name>A0ACB6ZFF4_THEGA</name>
<dbReference type="EMBL" id="MU118024">
    <property type="protein sequence ID" value="KAF9647896.1"/>
    <property type="molecule type" value="Genomic_DNA"/>
</dbReference>
<evidence type="ECO:0000313" key="1">
    <source>
        <dbReference type="EMBL" id="KAF9647896.1"/>
    </source>
</evidence>
<dbReference type="Proteomes" id="UP000886501">
    <property type="component" value="Unassembled WGS sequence"/>
</dbReference>
<accession>A0ACB6ZFF4</accession>
<reference evidence="1" key="1">
    <citation type="submission" date="2019-10" db="EMBL/GenBank/DDBJ databases">
        <authorList>
            <consortium name="DOE Joint Genome Institute"/>
            <person name="Kuo A."/>
            <person name="Miyauchi S."/>
            <person name="Kiss E."/>
            <person name="Drula E."/>
            <person name="Kohler A."/>
            <person name="Sanchez-Garcia M."/>
            <person name="Andreopoulos B."/>
            <person name="Barry K.W."/>
            <person name="Bonito G."/>
            <person name="Buee M."/>
            <person name="Carver A."/>
            <person name="Chen C."/>
            <person name="Cichocki N."/>
            <person name="Clum A."/>
            <person name="Culley D."/>
            <person name="Crous P.W."/>
            <person name="Fauchery L."/>
            <person name="Girlanda M."/>
            <person name="Hayes R."/>
            <person name="Keri Z."/>
            <person name="Labutti K."/>
            <person name="Lipzen A."/>
            <person name="Lombard V."/>
            <person name="Magnuson J."/>
            <person name="Maillard F."/>
            <person name="Morin E."/>
            <person name="Murat C."/>
            <person name="Nolan M."/>
            <person name="Ohm R."/>
            <person name="Pangilinan J."/>
            <person name="Pereira M."/>
            <person name="Perotto S."/>
            <person name="Peter M."/>
            <person name="Riley R."/>
            <person name="Sitrit Y."/>
            <person name="Stielow B."/>
            <person name="Szollosi G."/>
            <person name="Zifcakova L."/>
            <person name="Stursova M."/>
            <person name="Spatafora J.W."/>
            <person name="Tedersoo L."/>
            <person name="Vaario L.-M."/>
            <person name="Yamada A."/>
            <person name="Yan M."/>
            <person name="Wang P."/>
            <person name="Xu J."/>
            <person name="Bruns T."/>
            <person name="Baldrian P."/>
            <person name="Vilgalys R."/>
            <person name="Henrissat B."/>
            <person name="Grigoriev I.V."/>
            <person name="Hibbett D."/>
            <person name="Nagy L.G."/>
            <person name="Martin F.M."/>
        </authorList>
    </citation>
    <scope>NUCLEOTIDE SEQUENCE</scope>
    <source>
        <strain evidence="1">P2</strain>
    </source>
</reference>
<keyword evidence="2" id="KW-1185">Reference proteome</keyword>
<gene>
    <name evidence="1" type="ORF">BDM02DRAFT_3080131</name>
</gene>